<comment type="similarity">
    <text evidence="1">Belongs to the 'phage' integrase family.</text>
</comment>
<name>A0ABZ3J8F9_SPOA4</name>
<evidence type="ECO:0000259" key="5">
    <source>
        <dbReference type="PROSITE" id="PS51898"/>
    </source>
</evidence>
<dbReference type="RefSeq" id="WP_093793242.1">
    <property type="nucleotide sequence ID" value="NZ_CP155571.1"/>
</dbReference>
<evidence type="ECO:0000256" key="1">
    <source>
        <dbReference type="ARBA" id="ARBA00008857"/>
    </source>
</evidence>
<dbReference type="InterPro" id="IPR010998">
    <property type="entry name" value="Integrase_recombinase_N"/>
</dbReference>
<dbReference type="InterPro" id="IPR050090">
    <property type="entry name" value="Tyrosine_recombinase_XerCD"/>
</dbReference>
<keyword evidence="2 4" id="KW-0238">DNA-binding</keyword>
<dbReference type="CDD" id="cd01189">
    <property type="entry name" value="INT_ICEBs1_C_like"/>
    <property type="match status" value="1"/>
</dbReference>
<dbReference type="PROSITE" id="PS51898">
    <property type="entry name" value="TYR_RECOMBINASE"/>
    <property type="match status" value="1"/>
</dbReference>
<protein>
    <submittedName>
        <fullName evidence="7">Tyrosine recombinase XerC</fullName>
    </submittedName>
</protein>
<gene>
    <name evidence="7" type="primary">xerC_17</name>
    <name evidence="7" type="ORF">SPACI_047740</name>
</gene>
<dbReference type="PANTHER" id="PTHR30349">
    <property type="entry name" value="PHAGE INTEGRASE-RELATED"/>
    <property type="match status" value="1"/>
</dbReference>
<proteinExistence type="inferred from homology"/>
<dbReference type="PANTHER" id="PTHR30349:SF41">
    <property type="entry name" value="INTEGRASE_RECOMBINASE PROTEIN MJ0367-RELATED"/>
    <property type="match status" value="1"/>
</dbReference>
<evidence type="ECO:0000259" key="6">
    <source>
        <dbReference type="PROSITE" id="PS51900"/>
    </source>
</evidence>
<feature type="domain" description="Core-binding (CB)" evidence="6">
    <location>
        <begin position="66"/>
        <end position="155"/>
    </location>
</feature>
<dbReference type="Proteomes" id="UP000216052">
    <property type="component" value="Chromosome"/>
</dbReference>
<feature type="domain" description="Tyr recombinase" evidence="5">
    <location>
        <begin position="176"/>
        <end position="390"/>
    </location>
</feature>
<dbReference type="InterPro" id="IPR025269">
    <property type="entry name" value="SAM-like_dom"/>
</dbReference>
<keyword evidence="8" id="KW-1185">Reference proteome</keyword>
<dbReference type="PROSITE" id="PS51900">
    <property type="entry name" value="CB"/>
    <property type="match status" value="1"/>
</dbReference>
<dbReference type="Gene3D" id="1.10.150.130">
    <property type="match status" value="1"/>
</dbReference>
<dbReference type="SUPFAM" id="SSF56349">
    <property type="entry name" value="DNA breaking-rejoining enzymes"/>
    <property type="match status" value="1"/>
</dbReference>
<keyword evidence="3" id="KW-0233">DNA recombination</keyword>
<evidence type="ECO:0000313" key="8">
    <source>
        <dbReference type="Proteomes" id="UP000216052"/>
    </source>
</evidence>
<dbReference type="InterPro" id="IPR044068">
    <property type="entry name" value="CB"/>
</dbReference>
<evidence type="ECO:0000256" key="2">
    <source>
        <dbReference type="ARBA" id="ARBA00023125"/>
    </source>
</evidence>
<evidence type="ECO:0000313" key="7">
    <source>
        <dbReference type="EMBL" id="XFO74664.1"/>
    </source>
</evidence>
<sequence length="406" mass="46414">MPSKIKKRGENSYLFTVSDGYNADGSQRVYTKTVQCDTIAEVENEYTLFAADCLQGKVIAAGKKKMTLSEFYDYWKHHHAEQNHEATTLEYNENLFIRIKQGLGHLKIDKITVRQIMEFIDQLKAPDAGHGNKPLSNSTIAKHITLLKTLFNYAVRWDFVIRNPMTKIQPPKQEKHQKKILDEDEMAQFLSVLSNDKKLNHRLWVMLAFSLGLRREEIFGLQWKDINFDKSIITIARAVVYVAGSGIIEKDTKSTNSHRTLSIPPDICTMLQQWKNEVVAGTKRRNKRRKVVEFIDPTAPDKWVFAQPDGSVRHPHSFNTFIRRFCENNGLKDASPHLLRHMMGSYLLKSGQIDLAAISQKLGHSSKSFTANTYIHALESTEKQSANVMQGILDNLKNVKKEGQAK</sequence>
<dbReference type="Gene3D" id="1.10.443.10">
    <property type="entry name" value="Intergrase catalytic core"/>
    <property type="match status" value="1"/>
</dbReference>
<reference evidence="7" key="1">
    <citation type="submission" date="2024-05" db="EMBL/GenBank/DDBJ databases">
        <title>Isolation and characterization of Sporomusa carbonis sp. nov., a carboxydotrophic hydrogenogen in the genus of Sporomusa isolated from a charcoal burning pile.</title>
        <authorList>
            <person name="Boeer T."/>
            <person name="Rosenbaum F."/>
            <person name="Eysell L."/>
            <person name="Mueller V."/>
            <person name="Daniel R."/>
            <person name="Poehlein A."/>
        </authorList>
    </citation>
    <scope>NUCLEOTIDE SEQUENCE [LARGE SCALE GENOMIC DNA]</scope>
    <source>
        <strain evidence="7">DSM 3132</strain>
    </source>
</reference>
<dbReference type="InterPro" id="IPR002104">
    <property type="entry name" value="Integrase_catalytic"/>
</dbReference>
<evidence type="ECO:0000256" key="3">
    <source>
        <dbReference type="ARBA" id="ARBA00023172"/>
    </source>
</evidence>
<dbReference type="Pfam" id="PF13102">
    <property type="entry name" value="Phage_int_SAM_5"/>
    <property type="match status" value="1"/>
</dbReference>
<organism evidence="7 8">
    <name type="scientific">Sporomusa acidovorans (strain ATCC 49682 / DSM 3132 / Mol)</name>
    <dbReference type="NCBI Taxonomy" id="1123286"/>
    <lineage>
        <taxon>Bacteria</taxon>
        <taxon>Bacillati</taxon>
        <taxon>Bacillota</taxon>
        <taxon>Negativicutes</taxon>
        <taxon>Selenomonadales</taxon>
        <taxon>Sporomusaceae</taxon>
        <taxon>Sporomusa</taxon>
    </lineage>
</organism>
<dbReference type="Pfam" id="PF00589">
    <property type="entry name" value="Phage_integrase"/>
    <property type="match status" value="1"/>
</dbReference>
<evidence type="ECO:0000256" key="4">
    <source>
        <dbReference type="PROSITE-ProRule" id="PRU01248"/>
    </source>
</evidence>
<dbReference type="InterPro" id="IPR011010">
    <property type="entry name" value="DNA_brk_join_enz"/>
</dbReference>
<dbReference type="InterPro" id="IPR013762">
    <property type="entry name" value="Integrase-like_cat_sf"/>
</dbReference>
<dbReference type="EMBL" id="CP155571">
    <property type="protein sequence ID" value="XFO74664.1"/>
    <property type="molecule type" value="Genomic_DNA"/>
</dbReference>
<accession>A0ABZ3J8F9</accession>